<name>A0A6F8T7B6_9GAMM</name>
<dbReference type="RefSeq" id="WP_173237477.1">
    <property type="nucleotide sequence ID" value="NZ_AP022839.1"/>
</dbReference>
<evidence type="ECO:0000313" key="2">
    <source>
        <dbReference type="Proteomes" id="UP000502894"/>
    </source>
</evidence>
<keyword evidence="2" id="KW-1185">Reference proteome</keyword>
<sequence>MSYKGFINSDLSLNRTNISGYNSAPDILLNTNDHTDIVRLLNYVCLNRYLPKSPAEALAVETFKYARDFILRNSIDKITFDWDNTLYSSLVIQGANVFPAKLFKNKPPKYFCNKLLTAIEAPRPFMEELVLGMMVGFAIKQNLTLFTEWENYKPQLAIVTLTWPERLAELAKTYVPLLSVIEGCFPGTVNLSEKILTNKGILSESPGKCLPLSPD</sequence>
<accession>A0A6F8T7B6</accession>
<dbReference type="AlphaFoldDB" id="A0A6F8T7B6"/>
<dbReference type="EMBL" id="AP022839">
    <property type="protein sequence ID" value="BCA96047.1"/>
    <property type="molecule type" value="Genomic_DNA"/>
</dbReference>
<gene>
    <name evidence="1" type="ORF">TUM19329_24080</name>
</gene>
<evidence type="ECO:0000313" key="1">
    <source>
        <dbReference type="EMBL" id="BCA96047.1"/>
    </source>
</evidence>
<dbReference type="KEGG" id="lant:TUM19329_24080"/>
<protein>
    <submittedName>
        <fullName evidence="1">Uncharacterized protein</fullName>
    </submittedName>
</protein>
<reference evidence="1" key="1">
    <citation type="journal article" date="2020" name="Microbiol. Resour. Announc.">
        <title>Complete Genome Sequence of Novel Psychrotolerant Legionella Strain TUM19329, Isolated from Antarctic Lake Sediment.</title>
        <authorList>
            <person name="Shimada S."/>
            <person name="Nakai R."/>
            <person name="Aoki K."/>
            <person name="Shimoeda N."/>
            <person name="Ohno G."/>
            <person name="Miyazaki Y."/>
            <person name="Kudoh S."/>
            <person name="Imura S."/>
            <person name="Watanabe K."/>
            <person name="Ishii Y."/>
            <person name="Tateda K."/>
        </authorList>
    </citation>
    <scope>NUCLEOTIDE SEQUENCE [LARGE SCALE GENOMIC DNA]</scope>
    <source>
        <strain evidence="1">TUM19329</strain>
    </source>
</reference>
<organism evidence="1 2">
    <name type="scientific">Legionella antarctica</name>
    <dbReference type="NCBI Taxonomy" id="2708020"/>
    <lineage>
        <taxon>Bacteria</taxon>
        <taxon>Pseudomonadati</taxon>
        <taxon>Pseudomonadota</taxon>
        <taxon>Gammaproteobacteria</taxon>
        <taxon>Legionellales</taxon>
        <taxon>Legionellaceae</taxon>
        <taxon>Legionella</taxon>
    </lineage>
</organism>
<proteinExistence type="predicted"/>
<dbReference type="Proteomes" id="UP000502894">
    <property type="component" value="Chromosome"/>
</dbReference>